<evidence type="ECO:0000256" key="1">
    <source>
        <dbReference type="RuleBase" id="RU362119"/>
    </source>
</evidence>
<feature type="compositionally biased region" description="Basic and acidic residues" evidence="2">
    <location>
        <begin position="689"/>
        <end position="698"/>
    </location>
</feature>
<sequence length="741" mass="78488">MPHPHRLGPIFAASLLSFALVSTPAQASPEAQGKETIDLDLYTLTDVHGHIEQVTKKGKVTEAGGGAMKCYLDKARAANPNSSLMLLGDNIGASPFTSGILKDNPTVEVLNKLDPVASTLGNHELDLGVRAFQDRLSGKGGFSKVGFQYLAINVEGIQGLGKYKIWTSPSGIKVAYIGAIAADVPAKLNPAETKNLRFNDPIPLLNQTAKKLKEDGQADVVVAALDDDTKNNYRKMDAAYVDGFMGGDTHVPYTFSKDEGEPVSAVASGSYMDNLGVLRLKIDSKTKKITSSKAQLIPAGTIAQCGSDQGVQQIIDSAAAQAKDEGEKPVATGVKGKYLRGVHLGEDGQPIPGANRGVESTLGDMIADSLKDEVFTDSEGKQKVDIGVIHAGDLREDLIPNQGVITYAQTFVVEPFSNDIGYRKMSGATFKTLLEQQWKLNNASEEEMAAAGVPESEWHNQGSRPMLKLNLSSNVSYTYDPEAPYGKHITSVSIDGKPLEVDKTYTVGSVKFLLDGGDSFAAMRDGSPIRTLGVLDRDSVNNYLKNHAGELSPRSKKASVGIRLVSEQIDSNGDLTFELQGLSFTEGPGITKRVSVRVGDHEASGKVDNSLAETERVRTDGAGKATVKVHVGAVEKPQSLPLSVKTDFGEVVSPAQGLKVQIRPAAGEAKPTEPSQDKPANESGTPGKAGHDVPEKASKASKKAGHLAATGSNGQAELALSALLLIGGACVLTARRRNRSC</sequence>
<dbReference type="RefSeq" id="WP_024330660.1">
    <property type="nucleotide sequence ID" value="NZ_CP116394.1"/>
</dbReference>
<keyword evidence="1" id="KW-0547">Nucleotide-binding</keyword>
<dbReference type="GO" id="GO:0030288">
    <property type="term" value="C:outer membrane-bounded periplasmic space"/>
    <property type="evidence" value="ECO:0007669"/>
    <property type="project" value="TreeGrafter"/>
</dbReference>
<feature type="region of interest" description="Disordered" evidence="2">
    <location>
        <begin position="665"/>
        <end position="708"/>
    </location>
</feature>
<dbReference type="PANTHER" id="PTHR11575">
    <property type="entry name" value="5'-NUCLEOTIDASE-RELATED"/>
    <property type="match status" value="1"/>
</dbReference>
<evidence type="ECO:0000259" key="3">
    <source>
        <dbReference type="Pfam" id="PF02872"/>
    </source>
</evidence>
<comment type="similarity">
    <text evidence="1">Belongs to the 5'-nucleotidase family.</text>
</comment>
<evidence type="ECO:0000313" key="4">
    <source>
        <dbReference type="EMBL" id="WCE45890.1"/>
    </source>
</evidence>
<dbReference type="GO" id="GO:0008768">
    <property type="term" value="F:UDP-sugar diphosphatase activity"/>
    <property type="evidence" value="ECO:0007669"/>
    <property type="project" value="TreeGrafter"/>
</dbReference>
<feature type="chain" id="PRO_5044043132" evidence="1">
    <location>
        <begin position="28"/>
        <end position="741"/>
    </location>
</feature>
<accession>A0AB38XNS7</accession>
<dbReference type="AlphaFoldDB" id="A0AB38XNS7"/>
<dbReference type="SUPFAM" id="SSF55816">
    <property type="entry name" value="5'-nucleotidase (syn. UDP-sugar hydrolase), C-terminal domain"/>
    <property type="match status" value="1"/>
</dbReference>
<proteinExistence type="inferred from homology"/>
<dbReference type="GeneID" id="35866269"/>
<dbReference type="NCBIfam" id="TIGR01167">
    <property type="entry name" value="LPXTG_anchor"/>
    <property type="match status" value="1"/>
</dbReference>
<dbReference type="KEGG" id="wne:PIG85_09635"/>
<dbReference type="GO" id="GO:0008253">
    <property type="term" value="F:5'-nucleotidase activity"/>
    <property type="evidence" value="ECO:0007669"/>
    <property type="project" value="TreeGrafter"/>
</dbReference>
<dbReference type="PRINTS" id="PR01607">
    <property type="entry name" value="APYRASEFAMLY"/>
</dbReference>
<dbReference type="Proteomes" id="UP001211044">
    <property type="component" value="Chromosome"/>
</dbReference>
<dbReference type="InterPro" id="IPR029052">
    <property type="entry name" value="Metallo-depent_PP-like"/>
</dbReference>
<keyword evidence="1" id="KW-0378">Hydrolase</keyword>
<dbReference type="Gene3D" id="3.60.21.10">
    <property type="match status" value="1"/>
</dbReference>
<evidence type="ECO:0000313" key="5">
    <source>
        <dbReference type="Proteomes" id="UP001211044"/>
    </source>
</evidence>
<reference evidence="4" key="1">
    <citation type="submission" date="2023-01" db="EMBL/GenBank/DDBJ databases">
        <title>Comparative Genomic Analysis of the Clinically-Derived Winkia Strain NY0527 Provides Evidence into the Taxonomic Reassignment of Winkia neuii and Characterizes Their Virulence Traits.</title>
        <authorList>
            <person name="Cai X."/>
            <person name="Peng Y."/>
            <person name="Li M."/>
            <person name="Qiu Y."/>
            <person name="Wang Y."/>
            <person name="Xu L."/>
            <person name="Hou Q."/>
        </authorList>
    </citation>
    <scope>NUCLEOTIDE SEQUENCE</scope>
    <source>
        <strain evidence="4">NY0527</strain>
    </source>
</reference>
<dbReference type="EMBL" id="CP116394">
    <property type="protein sequence ID" value="WCE45890.1"/>
    <property type="molecule type" value="Genomic_DNA"/>
</dbReference>
<dbReference type="SUPFAM" id="SSF56300">
    <property type="entry name" value="Metallo-dependent phosphatases"/>
    <property type="match status" value="1"/>
</dbReference>
<dbReference type="InterPro" id="IPR036907">
    <property type="entry name" value="5'-Nucleotdase_C_sf"/>
</dbReference>
<gene>
    <name evidence="4" type="ORF">PIG85_09635</name>
</gene>
<name>A0AB38XNS7_9ACTO</name>
<feature type="signal peptide" evidence="1">
    <location>
        <begin position="1"/>
        <end position="27"/>
    </location>
</feature>
<dbReference type="PANTHER" id="PTHR11575:SF24">
    <property type="entry name" value="5'-NUCLEOTIDASE"/>
    <property type="match status" value="1"/>
</dbReference>
<dbReference type="InterPro" id="IPR006179">
    <property type="entry name" value="5_nucleotidase/apyrase"/>
</dbReference>
<dbReference type="GO" id="GO:0000166">
    <property type="term" value="F:nucleotide binding"/>
    <property type="evidence" value="ECO:0007669"/>
    <property type="project" value="UniProtKB-KW"/>
</dbReference>
<protein>
    <submittedName>
        <fullName evidence="4">5'-nucleotidase C-terminal domain-containing protein</fullName>
    </submittedName>
</protein>
<evidence type="ECO:0000256" key="2">
    <source>
        <dbReference type="SAM" id="MobiDB-lite"/>
    </source>
</evidence>
<keyword evidence="1" id="KW-0732">Signal</keyword>
<feature type="domain" description="5'-Nucleotidase C-terminal" evidence="3">
    <location>
        <begin position="355"/>
        <end position="523"/>
    </location>
</feature>
<dbReference type="Pfam" id="PF02872">
    <property type="entry name" value="5_nucleotid_C"/>
    <property type="match status" value="1"/>
</dbReference>
<dbReference type="InterPro" id="IPR008334">
    <property type="entry name" value="5'-Nucleotdase_C"/>
</dbReference>
<dbReference type="Gene3D" id="3.90.780.10">
    <property type="entry name" value="5'-Nucleotidase, C-terminal domain"/>
    <property type="match status" value="1"/>
</dbReference>
<organism evidence="4 5">
    <name type="scientific">Winkia neuii subsp. anitrata</name>
    <dbReference type="NCBI Taxonomy" id="29318"/>
    <lineage>
        <taxon>Bacteria</taxon>
        <taxon>Bacillati</taxon>
        <taxon>Actinomycetota</taxon>
        <taxon>Actinomycetes</taxon>
        <taxon>Actinomycetales</taxon>
        <taxon>Actinomycetaceae</taxon>
        <taxon>Winkia</taxon>
    </lineage>
</organism>
<dbReference type="GO" id="GO:0009166">
    <property type="term" value="P:nucleotide catabolic process"/>
    <property type="evidence" value="ECO:0007669"/>
    <property type="project" value="InterPro"/>
</dbReference>